<reference evidence="2" key="1">
    <citation type="journal article" date="2024" name="Proc. Natl. Acad. Sci. U.S.A.">
        <title>Extraordinary preservation of gene collinearity over three hundred million years revealed in homosporous lycophytes.</title>
        <authorList>
            <person name="Li C."/>
            <person name="Wickell D."/>
            <person name="Kuo L.Y."/>
            <person name="Chen X."/>
            <person name="Nie B."/>
            <person name="Liao X."/>
            <person name="Peng D."/>
            <person name="Ji J."/>
            <person name="Jenkins J."/>
            <person name="Williams M."/>
            <person name="Shu S."/>
            <person name="Plott C."/>
            <person name="Barry K."/>
            <person name="Rajasekar S."/>
            <person name="Grimwood J."/>
            <person name="Han X."/>
            <person name="Sun S."/>
            <person name="Hou Z."/>
            <person name="He W."/>
            <person name="Dai G."/>
            <person name="Sun C."/>
            <person name="Schmutz J."/>
            <person name="Leebens-Mack J.H."/>
            <person name="Li F.W."/>
            <person name="Wang L."/>
        </authorList>
    </citation>
    <scope>NUCLEOTIDE SEQUENCE [LARGE SCALE GENOMIC DNA]</scope>
    <source>
        <strain evidence="2">cv. PW_Plant_1</strain>
    </source>
</reference>
<gene>
    <name evidence="1" type="ORF">O6H91_17G017100</name>
</gene>
<name>A0ACC2B4K3_DIPCM</name>
<sequence length="573" mass="64350">MGNEQNYIPAANHLKEREKIVIEIKRRLSCTRAESLKAAIEDTNVSNPSTSPKASHQFTAISCKEEKGESTSSNSEGELLRLKAAHSLSNLNRRLALIKFFDLRGNINVFCRIRPPSPDELEESTVVRHLKQLEDEIEIITAGKMKKTYQFDRIFGPSSSQDDVYSEVEPIIRSALDGSNVCIFSYGQTGTGKTFTMEGNDSNPGIIPRAFQWLFYEASTESSVKYTFTLSMLEVYRGSLRDLLVTRYRGETDPHAKSLHIQMAGPSIEVENLTKINIISANHANFLYQRATGVRSTSSTTANDTSSRSHSLARISITRTCPHDKESTSTSKLWLIDLAGSERYTKTKAHGRTLEEGKFINVSLCALADVISALQSKQPHIPYRNNKLTQLLRDCLGMDSKTLLLVHISPREDDVGETICSLDFSSRARGVHLGKELSEVAAMEKAATRACVLRKMKAYEAECRRLSDKIHAIETVLKQKIESVSVHEQDPDKSDRNGDPADLEPLKNTMLPRENTVRRHVYALPRFMSSTVSSRGKKRLNLDNMDHRFFASHFPHEAGKDENQKGYSTKYKS</sequence>
<dbReference type="EMBL" id="CM055108">
    <property type="protein sequence ID" value="KAJ7524698.1"/>
    <property type="molecule type" value="Genomic_DNA"/>
</dbReference>
<evidence type="ECO:0000313" key="2">
    <source>
        <dbReference type="Proteomes" id="UP001162992"/>
    </source>
</evidence>
<protein>
    <submittedName>
        <fullName evidence="1">Uncharacterized protein</fullName>
    </submittedName>
</protein>
<proteinExistence type="predicted"/>
<comment type="caution">
    <text evidence="1">The sequence shown here is derived from an EMBL/GenBank/DDBJ whole genome shotgun (WGS) entry which is preliminary data.</text>
</comment>
<dbReference type="Proteomes" id="UP001162992">
    <property type="component" value="Chromosome 17"/>
</dbReference>
<keyword evidence="2" id="KW-1185">Reference proteome</keyword>
<evidence type="ECO:0000313" key="1">
    <source>
        <dbReference type="EMBL" id="KAJ7524698.1"/>
    </source>
</evidence>
<accession>A0ACC2B4K3</accession>
<organism evidence="1 2">
    <name type="scientific">Diphasiastrum complanatum</name>
    <name type="common">Issler's clubmoss</name>
    <name type="synonym">Lycopodium complanatum</name>
    <dbReference type="NCBI Taxonomy" id="34168"/>
    <lineage>
        <taxon>Eukaryota</taxon>
        <taxon>Viridiplantae</taxon>
        <taxon>Streptophyta</taxon>
        <taxon>Embryophyta</taxon>
        <taxon>Tracheophyta</taxon>
        <taxon>Lycopodiopsida</taxon>
        <taxon>Lycopodiales</taxon>
        <taxon>Lycopodiaceae</taxon>
        <taxon>Lycopodioideae</taxon>
        <taxon>Diphasiastrum</taxon>
    </lineage>
</organism>